<keyword evidence="3" id="KW-1185">Reference proteome</keyword>
<name>A0A918AAK3_9ACTN</name>
<dbReference type="Pfam" id="PF26607">
    <property type="entry name" value="DUF8189"/>
    <property type="match status" value="1"/>
</dbReference>
<feature type="domain" description="PLL-like beta propeller" evidence="1">
    <location>
        <begin position="170"/>
        <end position="353"/>
    </location>
</feature>
<gene>
    <name evidence="2" type="ORF">GCM10012278_68030</name>
</gene>
<reference evidence="2" key="1">
    <citation type="journal article" date="2014" name="Int. J. Syst. Evol. Microbiol.">
        <title>Complete genome sequence of Corynebacterium casei LMG S-19264T (=DSM 44701T), isolated from a smear-ripened cheese.</title>
        <authorList>
            <consortium name="US DOE Joint Genome Institute (JGI-PGF)"/>
            <person name="Walter F."/>
            <person name="Albersmeier A."/>
            <person name="Kalinowski J."/>
            <person name="Ruckert C."/>
        </authorList>
    </citation>
    <scope>NUCLEOTIDE SEQUENCE</scope>
    <source>
        <strain evidence="2">CGMCC 4.7430</strain>
    </source>
</reference>
<sequence length="400" mass="40951">MIRVRSGNEWRLPLHEGTSMTRPHWLRRTLTAGVVLAVAVGVLAPASSASAAPPPYAADLPDLGTPAVAYDRSFQPTATGVAVRGADGSLLYGARSGAAFGPLQSLGGVIVGDPSVVVTSTGTHFFVRGTDDQVYTNTITPSGAVSGYSTVPGLTVTGDVEAIVPNLAPAGSLRIFARGADGAVWANTLNSGAWSGWSSLGGTATSDITAARTFAFPNDTVRVFVRGADHRVYVNRVTTGGATGFEPLGDLQVSSNIAVAEDAIFGGGFIAARGADNALWTLNLFTLPYTWKSLGGTVTSDIAYSAQPNVAALYVRGTDNALYVNKATSPDAVYRGFERIDGTVTGNPAAFGTGPNAPGTGFLLARLAGGSLGLNVEPMPSVLPPHKFGGYTPIAGPPVS</sequence>
<reference evidence="2" key="2">
    <citation type="submission" date="2020-09" db="EMBL/GenBank/DDBJ databases">
        <authorList>
            <person name="Sun Q."/>
            <person name="Zhou Y."/>
        </authorList>
    </citation>
    <scope>NUCLEOTIDE SEQUENCE</scope>
    <source>
        <strain evidence="2">CGMCC 4.7430</strain>
    </source>
</reference>
<evidence type="ECO:0000259" key="1">
    <source>
        <dbReference type="Pfam" id="PF26607"/>
    </source>
</evidence>
<dbReference type="Gene3D" id="2.120.10.70">
    <property type="entry name" value="Fucose-specific lectin"/>
    <property type="match status" value="1"/>
</dbReference>
<proteinExistence type="predicted"/>
<accession>A0A918AAK3</accession>
<comment type="caution">
    <text evidence="2">The sequence shown here is derived from an EMBL/GenBank/DDBJ whole genome shotgun (WGS) entry which is preliminary data.</text>
</comment>
<protein>
    <recommendedName>
        <fullName evidence="1">PLL-like beta propeller domain-containing protein</fullName>
    </recommendedName>
</protein>
<dbReference type="SUPFAM" id="SSF89372">
    <property type="entry name" value="Fucose-specific lectin"/>
    <property type="match status" value="1"/>
</dbReference>
<dbReference type="Proteomes" id="UP000660745">
    <property type="component" value="Unassembled WGS sequence"/>
</dbReference>
<dbReference type="EMBL" id="BMNK01000015">
    <property type="protein sequence ID" value="GGP14000.1"/>
    <property type="molecule type" value="Genomic_DNA"/>
</dbReference>
<dbReference type="AlphaFoldDB" id="A0A918AAK3"/>
<dbReference type="InterPro" id="IPR058502">
    <property type="entry name" value="PLL-like_beta-prop"/>
</dbReference>
<evidence type="ECO:0000313" key="2">
    <source>
        <dbReference type="EMBL" id="GGP14000.1"/>
    </source>
</evidence>
<evidence type="ECO:0000313" key="3">
    <source>
        <dbReference type="Proteomes" id="UP000660745"/>
    </source>
</evidence>
<organism evidence="2 3">
    <name type="scientific">Nonomuraea glycinis</name>
    <dbReference type="NCBI Taxonomy" id="2047744"/>
    <lineage>
        <taxon>Bacteria</taxon>
        <taxon>Bacillati</taxon>
        <taxon>Actinomycetota</taxon>
        <taxon>Actinomycetes</taxon>
        <taxon>Streptosporangiales</taxon>
        <taxon>Streptosporangiaceae</taxon>
        <taxon>Nonomuraea</taxon>
    </lineage>
</organism>